<name>A0A423X7F8_9PEZI</name>
<feature type="region of interest" description="Disordered" evidence="1">
    <location>
        <begin position="41"/>
        <end position="109"/>
    </location>
</feature>
<reference evidence="2 3" key="1">
    <citation type="submission" date="2015-09" db="EMBL/GenBank/DDBJ databases">
        <title>Host preference determinants of Valsa canker pathogens revealed by comparative genomics.</title>
        <authorList>
            <person name="Yin Z."/>
            <person name="Huang L."/>
        </authorList>
    </citation>
    <scope>NUCLEOTIDE SEQUENCE [LARGE SCALE GENOMIC DNA]</scope>
    <source>
        <strain evidence="2 3">SXYLt</strain>
    </source>
</reference>
<dbReference type="Proteomes" id="UP000285146">
    <property type="component" value="Unassembled WGS sequence"/>
</dbReference>
<feature type="compositionally biased region" description="Low complexity" evidence="1">
    <location>
        <begin position="74"/>
        <end position="84"/>
    </location>
</feature>
<keyword evidence="3" id="KW-1185">Reference proteome</keyword>
<protein>
    <submittedName>
        <fullName evidence="2">Uncharacterized protein</fullName>
    </submittedName>
</protein>
<sequence length="109" mass="11010">MSTSTTTLVKRATAAPSLALCKTNITRAAVIAPGSASFKYFSSDSKDNVPRTATGEPQKVTNLASDIAKRVEKAAPGGESSGPAASGGGQGHDKGDVQTSEGSNAEKKE</sequence>
<proteinExistence type="predicted"/>
<dbReference type="OrthoDB" id="10322647at2759"/>
<accession>A0A423X7F8</accession>
<gene>
    <name evidence="2" type="ORF">VPNG_05649</name>
</gene>
<evidence type="ECO:0000313" key="3">
    <source>
        <dbReference type="Proteomes" id="UP000285146"/>
    </source>
</evidence>
<comment type="caution">
    <text evidence="2">The sequence shown here is derived from an EMBL/GenBank/DDBJ whole genome shotgun (WGS) entry which is preliminary data.</text>
</comment>
<dbReference type="EMBL" id="LKEB01000026">
    <property type="protein sequence ID" value="ROW11676.1"/>
    <property type="molecule type" value="Genomic_DNA"/>
</dbReference>
<evidence type="ECO:0000313" key="2">
    <source>
        <dbReference type="EMBL" id="ROW11676.1"/>
    </source>
</evidence>
<dbReference type="AlphaFoldDB" id="A0A423X7F8"/>
<dbReference type="InParanoid" id="A0A423X7F8"/>
<organism evidence="2 3">
    <name type="scientific">Cytospora leucostoma</name>
    <dbReference type="NCBI Taxonomy" id="1230097"/>
    <lineage>
        <taxon>Eukaryota</taxon>
        <taxon>Fungi</taxon>
        <taxon>Dikarya</taxon>
        <taxon>Ascomycota</taxon>
        <taxon>Pezizomycotina</taxon>
        <taxon>Sordariomycetes</taxon>
        <taxon>Sordariomycetidae</taxon>
        <taxon>Diaporthales</taxon>
        <taxon>Cytosporaceae</taxon>
        <taxon>Cytospora</taxon>
    </lineage>
</organism>
<evidence type="ECO:0000256" key="1">
    <source>
        <dbReference type="SAM" id="MobiDB-lite"/>
    </source>
</evidence>